<evidence type="ECO:0000313" key="3">
    <source>
        <dbReference type="EMBL" id="VAW01323.1"/>
    </source>
</evidence>
<keyword evidence="2" id="KW-1133">Transmembrane helix</keyword>
<sequence length="107" mass="10975">PLFVGLTALGGLSGAHVVLIVVVMLSSWGYGRGIRLGIWGLRIVVPVAGIVATGATVWPGTLPLGAAVLATTLVAWLPDARRATTVMTPPLPAPVARNRGRADDTSE</sequence>
<keyword evidence="2" id="KW-0812">Transmembrane</keyword>
<feature type="non-terminal residue" evidence="3">
    <location>
        <position position="1"/>
    </location>
</feature>
<name>A0A3B0SBJ8_9ZZZZ</name>
<evidence type="ECO:0000256" key="1">
    <source>
        <dbReference type="SAM" id="MobiDB-lite"/>
    </source>
</evidence>
<feature type="region of interest" description="Disordered" evidence="1">
    <location>
        <begin position="88"/>
        <end position="107"/>
    </location>
</feature>
<dbReference type="EMBL" id="UOEI01000299">
    <property type="protein sequence ID" value="VAW01323.1"/>
    <property type="molecule type" value="Genomic_DNA"/>
</dbReference>
<organism evidence="3">
    <name type="scientific">hydrothermal vent metagenome</name>
    <dbReference type="NCBI Taxonomy" id="652676"/>
    <lineage>
        <taxon>unclassified sequences</taxon>
        <taxon>metagenomes</taxon>
        <taxon>ecological metagenomes</taxon>
    </lineage>
</organism>
<feature type="transmembrane region" description="Helical" evidence="2">
    <location>
        <begin position="61"/>
        <end position="78"/>
    </location>
</feature>
<keyword evidence="2" id="KW-0472">Membrane</keyword>
<protein>
    <submittedName>
        <fullName evidence="3">Uncharacterized protein</fullName>
    </submittedName>
</protein>
<feature type="transmembrane region" description="Helical" evidence="2">
    <location>
        <begin position="6"/>
        <end position="25"/>
    </location>
</feature>
<accession>A0A3B0SBJ8</accession>
<proteinExistence type="predicted"/>
<gene>
    <name evidence="3" type="ORF">MNBD_ACTINO01-755</name>
</gene>
<reference evidence="3" key="1">
    <citation type="submission" date="2018-06" db="EMBL/GenBank/DDBJ databases">
        <authorList>
            <person name="Zhirakovskaya E."/>
        </authorList>
    </citation>
    <scope>NUCLEOTIDE SEQUENCE</scope>
</reference>
<feature type="transmembrane region" description="Helical" evidence="2">
    <location>
        <begin position="37"/>
        <end position="55"/>
    </location>
</feature>
<dbReference type="AlphaFoldDB" id="A0A3B0SBJ8"/>
<evidence type="ECO:0000256" key="2">
    <source>
        <dbReference type="SAM" id="Phobius"/>
    </source>
</evidence>